<evidence type="ECO:0000313" key="2">
    <source>
        <dbReference type="Proteomes" id="UP000266644"/>
    </source>
</evidence>
<gene>
    <name evidence="1" type="ORF">DW228_18545</name>
</gene>
<dbReference type="Proteomes" id="UP000266644">
    <property type="component" value="Unassembled WGS sequence"/>
</dbReference>
<evidence type="ECO:0000313" key="1">
    <source>
        <dbReference type="EMBL" id="RHH07933.1"/>
    </source>
</evidence>
<accession>A0A396BPL3</accession>
<dbReference type="EMBL" id="QRJE01000032">
    <property type="protein sequence ID" value="RHH07933.1"/>
    <property type="molecule type" value="Genomic_DNA"/>
</dbReference>
<reference evidence="1 2" key="1">
    <citation type="submission" date="2018-08" db="EMBL/GenBank/DDBJ databases">
        <title>A genome reference for cultivated species of the human gut microbiota.</title>
        <authorList>
            <person name="Zou Y."/>
            <person name="Xue W."/>
            <person name="Luo G."/>
        </authorList>
    </citation>
    <scope>NUCLEOTIDE SEQUENCE [LARGE SCALE GENOMIC DNA]</scope>
    <source>
        <strain evidence="1 2">AM18-6</strain>
    </source>
</reference>
<dbReference type="AlphaFoldDB" id="A0A396BPL3"/>
<comment type="caution">
    <text evidence="1">The sequence shown here is derived from an EMBL/GenBank/DDBJ whole genome shotgun (WGS) entry which is preliminary data.</text>
</comment>
<name>A0A396BPL3_BACFG</name>
<protein>
    <submittedName>
        <fullName evidence="1">Uncharacterized protein</fullName>
    </submittedName>
</protein>
<organism evidence="1 2">
    <name type="scientific">Bacteroides fragilis</name>
    <dbReference type="NCBI Taxonomy" id="817"/>
    <lineage>
        <taxon>Bacteria</taxon>
        <taxon>Pseudomonadati</taxon>
        <taxon>Bacteroidota</taxon>
        <taxon>Bacteroidia</taxon>
        <taxon>Bacteroidales</taxon>
        <taxon>Bacteroidaceae</taxon>
        <taxon>Bacteroides</taxon>
    </lineage>
</organism>
<proteinExistence type="predicted"/>
<sequence length="644" mass="75905">MIKFKRHQQYVYRKWLKRNRKKKARASKKHVDMHNCIPVYKIPQPIVRPKFKIKKEVAASRYDELEIEVLLQFSDLFPNEKEPDIKDILSRFSRSMIINIAVTLNKLYGNASIDKIDMFFSKDSITKKEEVKTRLRKFFSNSKQNVNYTFCTYQTALELLRYAYSMPVQEKSQYEVDEAEYALFKVMLAINKQIVDYEIKKEKKNIPNLLYINNASNRNILKYDFDDLFLMQFYFSIKFFDFIRSKPEYDALYQAFLAKYNIQDWKQYVRTIMGLAIITNNEAGFLDKDLKNDVDNLMSKNVLDAISMHYNDTINYSSESPSDRDGNSDYRFFRDKPLIKISNGDYAVHNVGFLLERTYNSLYFDFMALAKESKIPGFASHFTSEFIEKTVFDGLMLEASDNQKYKILSEEDCDEIYTSKKNELGAPDFYLRNNDGQSALLFECKDIRPNGWIKEKRNFDMLEDELQNKILLKTWKYSQNEKVYLPKDKHQPIGIGQLVGHMKSIRDGNFRWDDLKKDIAVYPVLVIADKRIIAEGFSAITNQWYMDSLKENKISGSNNKPLIVVSLSTLLKYAKLFKRNGFEYYFEKYYKSIAAPVQNEIDAVNANITFDEFMNMYPFNLRDTLPELKKKLLPERSEDKQTLG</sequence>